<dbReference type="PRINTS" id="PR00111">
    <property type="entry name" value="ABHYDROLASE"/>
</dbReference>
<accession>A0A073CE15</accession>
<reference evidence="2 3" key="1">
    <citation type="journal article" date="2014" name="Appl. Environ. Microbiol.">
        <title>Elucidation of insertion elements encoded on plasmids and in vitro construction of shuttle vectors from the toxic cyanobacterium Planktothrix.</title>
        <authorList>
            <person name="Christiansen G."/>
            <person name="Goesmann A."/>
            <person name="Kurmayer R."/>
        </authorList>
    </citation>
    <scope>NUCLEOTIDE SEQUENCE [LARGE SCALE GENOMIC DNA]</scope>
    <source>
        <strain evidence="2 3">NIVA-CYA 126/8</strain>
    </source>
</reference>
<evidence type="ECO:0000313" key="2">
    <source>
        <dbReference type="EMBL" id="KEI65893.1"/>
    </source>
</evidence>
<evidence type="ECO:0000313" key="3">
    <source>
        <dbReference type="Proteomes" id="UP000027395"/>
    </source>
</evidence>
<proteinExistence type="predicted"/>
<dbReference type="PANTHER" id="PTHR46438:SF2">
    <property type="entry name" value="ALPHA_BETA-HYDROLASES SUPERFAMILY PROTEIN"/>
    <property type="match status" value="1"/>
</dbReference>
<organism evidence="2 3">
    <name type="scientific">Planktothrix agardhii (strain NIVA-CYA 126/8)</name>
    <dbReference type="NCBI Taxonomy" id="388467"/>
    <lineage>
        <taxon>Bacteria</taxon>
        <taxon>Bacillati</taxon>
        <taxon>Cyanobacteriota</taxon>
        <taxon>Cyanophyceae</taxon>
        <taxon>Oscillatoriophycideae</taxon>
        <taxon>Oscillatoriales</taxon>
        <taxon>Microcoleaceae</taxon>
        <taxon>Planktothrix</taxon>
    </lineage>
</organism>
<dbReference type="Proteomes" id="UP000027395">
    <property type="component" value="Chromosome"/>
</dbReference>
<dbReference type="HOGENOM" id="CLU_020336_13_4_3"/>
<dbReference type="PATRIC" id="fig|388467.6.peg.665"/>
<dbReference type="SUPFAM" id="SSF53474">
    <property type="entry name" value="alpha/beta-Hydrolases"/>
    <property type="match status" value="1"/>
</dbReference>
<protein>
    <recommendedName>
        <fullName evidence="1">AB hydrolase-1 domain-containing protein</fullName>
    </recommendedName>
</protein>
<keyword evidence="3" id="KW-1185">Reference proteome</keyword>
<dbReference type="AlphaFoldDB" id="A0A073CE15"/>
<feature type="domain" description="AB hydrolase-1" evidence="1">
    <location>
        <begin position="36"/>
        <end position="259"/>
    </location>
</feature>
<gene>
    <name evidence="2" type="ORF">A19Y_0723</name>
</gene>
<dbReference type="EMBL" id="CM002803">
    <property type="protein sequence ID" value="KEI65893.1"/>
    <property type="molecule type" value="Genomic_DNA"/>
</dbReference>
<dbReference type="PANTHER" id="PTHR46438">
    <property type="entry name" value="ALPHA/BETA-HYDROLASES SUPERFAMILY PROTEIN"/>
    <property type="match status" value="1"/>
</dbReference>
<dbReference type="Gene3D" id="3.40.50.1820">
    <property type="entry name" value="alpha/beta hydrolase"/>
    <property type="match status" value="1"/>
</dbReference>
<dbReference type="STRING" id="388467.A19Y_0723"/>
<name>A0A073CE15_PLAA1</name>
<dbReference type="RefSeq" id="WP_042152093.1">
    <property type="nucleotide sequence ID" value="NZ_CM002803.1"/>
</dbReference>
<dbReference type="eggNOG" id="COG0596">
    <property type="taxonomic scope" value="Bacteria"/>
</dbReference>
<dbReference type="InterPro" id="IPR029058">
    <property type="entry name" value="AB_hydrolase_fold"/>
</dbReference>
<dbReference type="InterPro" id="IPR000073">
    <property type="entry name" value="AB_hydrolase_1"/>
</dbReference>
<dbReference type="GeneID" id="77286980"/>
<dbReference type="Pfam" id="PF00561">
    <property type="entry name" value="Abhydrolase_1"/>
    <property type="match status" value="1"/>
</dbReference>
<sequence>MFEPNGFGQRSIVTSLGRMVYYTAETAPWNINEELPPLVFLHGFGGGSSAYEWSKVYPAFANEYQILAPDLIGWGRSEHPAKSYKIEDYLTTITEFLEQTCSTPAIVIASSLTAAFTIRVAIQRPDLFKSLILVTPSGLSDFGKDYGQSLFSQIVKTPFLDRVLYFTGIANQAGIYGFLHNRQFAQPDRIYSEIVEAYLKSAQQPNAEYAALSFVGGDLCFDLSLYISQLTTPTAIIWGEKSSFTSPETGERLANLNPTAIKVFQKIDNVGLTPHLELPAVTIGVIRQFLKMF</sequence>
<evidence type="ECO:0000259" key="1">
    <source>
        <dbReference type="Pfam" id="PF00561"/>
    </source>
</evidence>